<evidence type="ECO:0000313" key="16">
    <source>
        <dbReference type="Proteomes" id="UP000460157"/>
    </source>
</evidence>
<dbReference type="InterPro" id="IPR033910">
    <property type="entry name" value="GluRS_core"/>
</dbReference>
<reference evidence="15 16" key="1">
    <citation type="submission" date="2019-12" db="EMBL/GenBank/DDBJ databases">
        <title>Nesterenkonia muleiensis sp. nov., a novel actinobacterium isolated from sap of Populus euphratica.</title>
        <authorList>
            <person name="Wang R."/>
        </authorList>
    </citation>
    <scope>NUCLEOTIDE SEQUENCE [LARGE SCALE GENOMIC DNA]</scope>
    <source>
        <strain evidence="15 16">F10</strain>
    </source>
</reference>
<evidence type="ECO:0000256" key="6">
    <source>
        <dbReference type="ARBA" id="ARBA00022840"/>
    </source>
</evidence>
<feature type="short sequence motif" description="'KMSKS' region" evidence="9">
    <location>
        <begin position="549"/>
        <end position="553"/>
    </location>
</feature>
<evidence type="ECO:0000256" key="8">
    <source>
        <dbReference type="ARBA" id="ARBA00023146"/>
    </source>
</evidence>
<dbReference type="EC" id="6.1.1.17" evidence="9"/>
<dbReference type="Gene3D" id="2.30.30.370">
    <property type="entry name" value="FAH"/>
    <property type="match status" value="1"/>
</dbReference>
<keyword evidence="7 9" id="KW-0648">Protein biosynthesis</keyword>
<evidence type="ECO:0000259" key="11">
    <source>
        <dbReference type="Pfam" id="PF00749"/>
    </source>
</evidence>
<dbReference type="Pfam" id="PF00749">
    <property type="entry name" value="tRNA-synt_1c"/>
    <property type="match status" value="1"/>
</dbReference>
<evidence type="ECO:0000313" key="15">
    <source>
        <dbReference type="EMBL" id="MVT25562.1"/>
    </source>
</evidence>
<dbReference type="InterPro" id="IPR020058">
    <property type="entry name" value="Glu/Gln-tRNA-synth_Ib_cat-dom"/>
</dbReference>
<dbReference type="InterPro" id="IPR008925">
    <property type="entry name" value="aa_tRNA-synth_I_cd-bd_sf"/>
</dbReference>
<dbReference type="InterPro" id="IPR045462">
    <property type="entry name" value="aa-tRNA-synth_I_cd-bd"/>
</dbReference>
<dbReference type="Pfam" id="PF19269">
    <property type="entry name" value="Anticodon_2"/>
    <property type="match status" value="1"/>
</dbReference>
<feature type="region of interest" description="Disordered" evidence="10">
    <location>
        <begin position="261"/>
        <end position="288"/>
    </location>
</feature>
<evidence type="ECO:0000259" key="13">
    <source>
        <dbReference type="Pfam" id="PF10370"/>
    </source>
</evidence>
<dbReference type="Gene3D" id="1.10.8.70">
    <property type="entry name" value="Glutamate-tRNA synthetase, class I, anticodon-binding domain 1"/>
    <property type="match status" value="1"/>
</dbReference>
<evidence type="ECO:0000256" key="10">
    <source>
        <dbReference type="SAM" id="MobiDB-lite"/>
    </source>
</evidence>
<dbReference type="GO" id="GO:0000049">
    <property type="term" value="F:tRNA binding"/>
    <property type="evidence" value="ECO:0007669"/>
    <property type="project" value="InterPro"/>
</dbReference>
<dbReference type="GO" id="GO:0016853">
    <property type="term" value="F:isomerase activity"/>
    <property type="evidence" value="ECO:0007669"/>
    <property type="project" value="UniProtKB-ARBA"/>
</dbReference>
<dbReference type="InterPro" id="IPR036663">
    <property type="entry name" value="Fumarylacetoacetase_C_sf"/>
</dbReference>
<dbReference type="CDD" id="cd00808">
    <property type="entry name" value="GluRS_core"/>
    <property type="match status" value="1"/>
</dbReference>
<dbReference type="InterPro" id="IPR020751">
    <property type="entry name" value="aa-tRNA-synth_I_codon-bd_sub2"/>
</dbReference>
<dbReference type="PANTHER" id="PTHR43311:SF2">
    <property type="entry name" value="GLUTAMATE--TRNA LIGASE, MITOCHONDRIAL-RELATED"/>
    <property type="match status" value="1"/>
</dbReference>
<dbReference type="InterPro" id="IPR020061">
    <property type="entry name" value="Glu_tRNA_lig_a-bdl"/>
</dbReference>
<accession>A0A7K1UGL8</accession>
<dbReference type="SUPFAM" id="SSF56529">
    <property type="entry name" value="FAH"/>
    <property type="match status" value="1"/>
</dbReference>
<comment type="caution">
    <text evidence="15">The sequence shown here is derived from an EMBL/GenBank/DDBJ whole genome shotgun (WGS) entry which is preliminary data.</text>
</comment>
<dbReference type="SUPFAM" id="SSF52374">
    <property type="entry name" value="Nucleotidylyl transferase"/>
    <property type="match status" value="1"/>
</dbReference>
<comment type="catalytic activity">
    <reaction evidence="9">
        <text>tRNA(Glu) + L-glutamate + ATP = L-glutamyl-tRNA(Glu) + AMP + diphosphate</text>
        <dbReference type="Rhea" id="RHEA:23540"/>
        <dbReference type="Rhea" id="RHEA-COMP:9663"/>
        <dbReference type="Rhea" id="RHEA-COMP:9680"/>
        <dbReference type="ChEBI" id="CHEBI:29985"/>
        <dbReference type="ChEBI" id="CHEBI:30616"/>
        <dbReference type="ChEBI" id="CHEBI:33019"/>
        <dbReference type="ChEBI" id="CHEBI:78442"/>
        <dbReference type="ChEBI" id="CHEBI:78520"/>
        <dbReference type="ChEBI" id="CHEBI:456215"/>
        <dbReference type="EC" id="6.1.1.17"/>
    </reaction>
</comment>
<dbReference type="HAMAP" id="MF_00022">
    <property type="entry name" value="Glu_tRNA_synth_type1"/>
    <property type="match status" value="1"/>
</dbReference>
<dbReference type="FunFam" id="3.90.850.10:FF:000002">
    <property type="entry name" value="2-hydroxyhepta-2,4-diene-1,7-dioate isomerase"/>
    <property type="match status" value="1"/>
</dbReference>
<gene>
    <name evidence="9" type="primary">gltX</name>
    <name evidence="15" type="ORF">GNZ21_04155</name>
</gene>
<comment type="subcellular location">
    <subcellularLocation>
        <location evidence="9">Cytoplasm</location>
    </subcellularLocation>
</comment>
<dbReference type="InterPro" id="IPR004527">
    <property type="entry name" value="Glu-tRNA-ligase_bac/mito"/>
</dbReference>
<dbReference type="Proteomes" id="UP000460157">
    <property type="component" value="Unassembled WGS sequence"/>
</dbReference>
<dbReference type="AlphaFoldDB" id="A0A7K1UGL8"/>
<keyword evidence="5 9" id="KW-0547">Nucleotide-binding</keyword>
<dbReference type="OrthoDB" id="9807503at2"/>
<feature type="compositionally biased region" description="Low complexity" evidence="10">
    <location>
        <begin position="277"/>
        <end position="288"/>
    </location>
</feature>
<dbReference type="GO" id="GO:0004818">
    <property type="term" value="F:glutamate-tRNA ligase activity"/>
    <property type="evidence" value="ECO:0007669"/>
    <property type="project" value="UniProtKB-UniRule"/>
</dbReference>
<dbReference type="GO" id="GO:0005829">
    <property type="term" value="C:cytosol"/>
    <property type="evidence" value="ECO:0007669"/>
    <property type="project" value="TreeGrafter"/>
</dbReference>
<dbReference type="Gene3D" id="1.10.10.350">
    <property type="match status" value="1"/>
</dbReference>
<organism evidence="15 16">
    <name type="scientific">Nesterenkonia alkaliphila</name>
    <dbReference type="NCBI Taxonomy" id="1463631"/>
    <lineage>
        <taxon>Bacteria</taxon>
        <taxon>Bacillati</taxon>
        <taxon>Actinomycetota</taxon>
        <taxon>Actinomycetes</taxon>
        <taxon>Micrococcales</taxon>
        <taxon>Micrococcaceae</taxon>
        <taxon>Nesterenkonia</taxon>
    </lineage>
</organism>
<dbReference type="GO" id="GO:0005524">
    <property type="term" value="F:ATP binding"/>
    <property type="evidence" value="ECO:0007669"/>
    <property type="project" value="UniProtKB-UniRule"/>
</dbReference>
<evidence type="ECO:0000256" key="3">
    <source>
        <dbReference type="ARBA" id="ARBA00022598"/>
    </source>
</evidence>
<evidence type="ECO:0000256" key="1">
    <source>
        <dbReference type="ARBA" id="ARBA00007894"/>
    </source>
</evidence>
<keyword evidence="4" id="KW-0479">Metal-binding</keyword>
<feature type="domain" description="Fumarylacetoacetase-like C-terminal" evidence="12">
    <location>
        <begin position="61"/>
        <end position="255"/>
    </location>
</feature>
<sequence length="790" mass="86486">MRIARFVTDSDPAYGVVTGEPGEEMISQLVGDPFYQGIQEAGQTHKLADVRLVAPIIPRSKLIGVGKNYADHAKEMGGEPPASPLLFLMPNTAVVGPNEPVALPSFSEEVSYEAELAVVIGRICKDVPLERVDEVIFGYTVANDLTARDAQRTDGQWARAKGFDGSAPLGPWIETELDPEGLRICGRLNGNTVQDGNTAQMIFGVPELITYISQAMTLLPGDAILTGTPAGVGLLAEGDTFEAEVEGIGVLRNTFRACAVPPTTPPHSPLSDQETRSPPMSTPTAAPADVPAVDAATPVRVRFCPSPTGTPHVGLIRTALFNWAYARHTGGKLIFRIEDTDATRDTEESYLQLLEALRWLGIDWDEGVETGGPHEPYRQSQRSEIYQDVIAKLRHAGYIYESYSTPEEVEARHQAAGRDPKLGYDNYDRQLTAEQVEAFRAEGREPVLRLRMPDEDITFTDLVRGEITFKAGSTPDFVVVRANGQPLYTLVNPVDDALMEITHVLRGEDLLSSTPRQIALYRALHAVGVAKYMPAFGHLPYVMGEGNKKLSKRDPESNLFHHRDRGFVREGLLNYLALLGWSLSADEDIFTVDELVEHFDVADVLGNPARFDVKKAEAINGTHIRRLDPKDFRDRMVPYLQALGLVGDELSGREAQLLDGAAPLVQERIALLGEGADMMAFLFVADDQLEVEDKAFSGLGDQVLETLDAATSALQGIAESEWTTENIEEALRQALIEGLELKPRKAFGAVRSAVSGRRVSPPLFESMELLGRESSLARLARFRGLVEARG</sequence>
<proteinExistence type="inferred from homology"/>
<dbReference type="Gene3D" id="3.40.50.620">
    <property type="entry name" value="HUPs"/>
    <property type="match status" value="1"/>
</dbReference>
<dbReference type="GO" id="GO:0006424">
    <property type="term" value="P:glutamyl-tRNA aminoacylation"/>
    <property type="evidence" value="ECO:0007669"/>
    <property type="project" value="UniProtKB-UniRule"/>
</dbReference>
<dbReference type="Gene3D" id="1.10.1160.10">
    <property type="entry name" value="Glutamyl-trna Synthetase, Domain 2"/>
    <property type="match status" value="1"/>
</dbReference>
<dbReference type="InterPro" id="IPR049940">
    <property type="entry name" value="GluQ/Sye"/>
</dbReference>
<dbReference type="InterPro" id="IPR014729">
    <property type="entry name" value="Rossmann-like_a/b/a_fold"/>
</dbReference>
<name>A0A7K1UGL8_9MICC</name>
<feature type="binding site" evidence="9">
    <location>
        <position position="552"/>
    </location>
    <ligand>
        <name>ATP</name>
        <dbReference type="ChEBI" id="CHEBI:30616"/>
    </ligand>
</feature>
<evidence type="ECO:0000259" key="14">
    <source>
        <dbReference type="Pfam" id="PF19269"/>
    </source>
</evidence>
<protein>
    <recommendedName>
        <fullName evidence="9">Glutamate--tRNA ligase</fullName>
        <ecNumber evidence="9">6.1.1.17</ecNumber>
    </recommendedName>
    <alternativeName>
        <fullName evidence="9">Glutamyl-tRNA synthetase</fullName>
        <shortName evidence="9">GluRS</shortName>
    </alternativeName>
</protein>
<dbReference type="PRINTS" id="PR00987">
    <property type="entry name" value="TRNASYNTHGLU"/>
</dbReference>
<dbReference type="PANTHER" id="PTHR43311">
    <property type="entry name" value="GLUTAMATE--TRNA LIGASE"/>
    <property type="match status" value="1"/>
</dbReference>
<feature type="domain" description="Glutamyl/glutaminyl-tRNA synthetase class Ib catalytic" evidence="11">
    <location>
        <begin position="299"/>
        <end position="615"/>
    </location>
</feature>
<feature type="domain" description="Aminoacyl-tRNA synthetase class I anticodon-binding" evidence="14">
    <location>
        <begin position="634"/>
        <end position="781"/>
    </location>
</feature>
<dbReference type="Pfam" id="PF10370">
    <property type="entry name" value="Rv2993c-like_N"/>
    <property type="match status" value="1"/>
</dbReference>
<dbReference type="SUPFAM" id="SSF48163">
    <property type="entry name" value="An anticodon-binding domain of class I aminoacyl-tRNA synthetases"/>
    <property type="match status" value="1"/>
</dbReference>
<dbReference type="InterPro" id="IPR011234">
    <property type="entry name" value="Fumarylacetoacetase-like_C"/>
</dbReference>
<evidence type="ECO:0000256" key="9">
    <source>
        <dbReference type="HAMAP-Rule" id="MF_00022"/>
    </source>
</evidence>
<comment type="subunit">
    <text evidence="9">Monomer.</text>
</comment>
<keyword evidence="3 9" id="KW-0436">Ligase</keyword>
<feature type="short sequence motif" description="'HIGH' region" evidence="9">
    <location>
        <begin position="305"/>
        <end position="315"/>
    </location>
</feature>
<dbReference type="FunFam" id="3.40.50.620:FF:000149">
    <property type="entry name" value="Glutamate--tRNA ligase"/>
    <property type="match status" value="1"/>
</dbReference>
<dbReference type="GO" id="GO:0008270">
    <property type="term" value="F:zinc ion binding"/>
    <property type="evidence" value="ECO:0007669"/>
    <property type="project" value="InterPro"/>
</dbReference>
<dbReference type="EMBL" id="WRPM01000027">
    <property type="protein sequence ID" value="MVT25562.1"/>
    <property type="molecule type" value="Genomic_DNA"/>
</dbReference>
<dbReference type="InterPro" id="IPR018833">
    <property type="entry name" value="Rv2993c-like_N"/>
</dbReference>
<keyword evidence="2 9" id="KW-0963">Cytoplasm</keyword>
<feature type="domain" description="Rv2993c-like N-terminal" evidence="13">
    <location>
        <begin position="1"/>
        <end position="55"/>
    </location>
</feature>
<dbReference type="NCBIfam" id="TIGR00464">
    <property type="entry name" value="gltX_bact"/>
    <property type="match status" value="1"/>
</dbReference>
<comment type="function">
    <text evidence="9">Catalyzes the attachment of glutamate to tRNA(Glu) in a two-step reaction: glutamate is first activated by ATP to form Glu-AMP and then transferred to the acceptor end of tRNA(Glu).</text>
</comment>
<keyword evidence="6 9" id="KW-0067">ATP-binding</keyword>
<comment type="similarity">
    <text evidence="1 9">Belongs to the class-I aminoacyl-tRNA synthetase family. Glutamate--tRNA ligase type 1 subfamily.</text>
</comment>
<comment type="caution">
    <text evidence="9">Lacks conserved residue(s) required for the propagation of feature annotation.</text>
</comment>
<keyword evidence="8 9" id="KW-0030">Aminoacyl-tRNA synthetase</keyword>
<evidence type="ECO:0000256" key="5">
    <source>
        <dbReference type="ARBA" id="ARBA00022741"/>
    </source>
</evidence>
<evidence type="ECO:0000256" key="2">
    <source>
        <dbReference type="ARBA" id="ARBA00022490"/>
    </source>
</evidence>
<dbReference type="Pfam" id="PF01557">
    <property type="entry name" value="FAA_hydrolase"/>
    <property type="match status" value="1"/>
</dbReference>
<dbReference type="Gene3D" id="3.90.800.10">
    <property type="entry name" value="Glutamyl-tRNA Synthetase, Domain 3"/>
    <property type="match status" value="1"/>
</dbReference>
<dbReference type="InterPro" id="IPR020752">
    <property type="entry name" value="Glu-tRNA-synth_I_codon-bd_sub1"/>
</dbReference>
<evidence type="ECO:0000259" key="12">
    <source>
        <dbReference type="Pfam" id="PF01557"/>
    </source>
</evidence>
<dbReference type="Gene3D" id="3.90.850.10">
    <property type="entry name" value="Fumarylacetoacetase-like, C-terminal domain"/>
    <property type="match status" value="1"/>
</dbReference>
<evidence type="ECO:0000256" key="7">
    <source>
        <dbReference type="ARBA" id="ARBA00022917"/>
    </source>
</evidence>
<evidence type="ECO:0000256" key="4">
    <source>
        <dbReference type="ARBA" id="ARBA00022723"/>
    </source>
</evidence>
<dbReference type="GO" id="GO:0019752">
    <property type="term" value="P:carboxylic acid metabolic process"/>
    <property type="evidence" value="ECO:0007669"/>
    <property type="project" value="UniProtKB-ARBA"/>
</dbReference>
<dbReference type="InterPro" id="IPR000924">
    <property type="entry name" value="Glu/Gln-tRNA-synth"/>
</dbReference>
<keyword evidence="16" id="KW-1185">Reference proteome</keyword>